<organism evidence="12 13">
    <name type="scientific">Seminavis robusta</name>
    <dbReference type="NCBI Taxonomy" id="568900"/>
    <lineage>
        <taxon>Eukaryota</taxon>
        <taxon>Sar</taxon>
        <taxon>Stramenopiles</taxon>
        <taxon>Ochrophyta</taxon>
        <taxon>Bacillariophyta</taxon>
        <taxon>Bacillariophyceae</taxon>
        <taxon>Bacillariophycidae</taxon>
        <taxon>Naviculales</taxon>
        <taxon>Naviculaceae</taxon>
        <taxon>Seminavis</taxon>
    </lineage>
</organism>
<keyword evidence="13" id="KW-1185">Reference proteome</keyword>
<feature type="transmembrane region" description="Helical" evidence="10">
    <location>
        <begin position="559"/>
        <end position="581"/>
    </location>
</feature>
<feature type="transmembrane region" description="Helical" evidence="10">
    <location>
        <begin position="796"/>
        <end position="818"/>
    </location>
</feature>
<dbReference type="InterPro" id="IPR001828">
    <property type="entry name" value="ANF_lig-bd_rcpt"/>
</dbReference>
<dbReference type="PANTHER" id="PTHR10519">
    <property type="entry name" value="GABA-B RECEPTOR"/>
    <property type="match status" value="1"/>
</dbReference>
<dbReference type="InterPro" id="IPR017978">
    <property type="entry name" value="GPCR_3_C"/>
</dbReference>
<evidence type="ECO:0000256" key="7">
    <source>
        <dbReference type="ARBA" id="ARBA00023180"/>
    </source>
</evidence>
<dbReference type="InterPro" id="IPR028082">
    <property type="entry name" value="Peripla_BP_I"/>
</dbReference>
<dbReference type="OrthoDB" id="5984008at2759"/>
<evidence type="ECO:0000256" key="9">
    <source>
        <dbReference type="SAM" id="MobiDB-lite"/>
    </source>
</evidence>
<dbReference type="InterPro" id="IPR002455">
    <property type="entry name" value="GPCR3_GABA-B"/>
</dbReference>
<keyword evidence="3 10" id="KW-1133">Transmembrane helix</keyword>
<dbReference type="GO" id="GO:0038039">
    <property type="term" value="C:G protein-coupled receptor heterodimeric complex"/>
    <property type="evidence" value="ECO:0007669"/>
    <property type="project" value="TreeGrafter"/>
</dbReference>
<feature type="region of interest" description="Disordered" evidence="9">
    <location>
        <begin position="1"/>
        <end position="41"/>
    </location>
</feature>
<keyword evidence="4" id="KW-0297">G-protein coupled receptor</keyword>
<feature type="compositionally biased region" description="Acidic residues" evidence="9">
    <location>
        <begin position="21"/>
        <end position="33"/>
    </location>
</feature>
<keyword evidence="2 10" id="KW-0812">Transmembrane</keyword>
<dbReference type="PANTHER" id="PTHR10519:SF20">
    <property type="entry name" value="G-PROTEIN COUPLED RECEPTOR 156-RELATED"/>
    <property type="match status" value="1"/>
</dbReference>
<evidence type="ECO:0000256" key="6">
    <source>
        <dbReference type="ARBA" id="ARBA00023170"/>
    </source>
</evidence>
<keyword evidence="5 10" id="KW-0472">Membrane</keyword>
<name>A0A9N8HCH4_9STRA</name>
<proteinExistence type="predicted"/>
<evidence type="ECO:0000256" key="5">
    <source>
        <dbReference type="ARBA" id="ARBA00023136"/>
    </source>
</evidence>
<feature type="transmembrane region" description="Helical" evidence="10">
    <location>
        <begin position="593"/>
        <end position="611"/>
    </location>
</feature>
<sequence length="913" mass="101098">MTNTTRTAAVQRESRIRYANVDDDEEYQQEAEDGPQNQRQGHVMVLLPLTRRQDDGSRELLEFRVHVQIAAFLASKHLETRDGSVLPQLPRQLDRCNFSMTTTHHDTQFSPVEAARSVLKSESLQANSNQTAPRPQQRPFAILGAGRSAVSQSVNHLGYAMDIPQISSSSTAQSLDEAPLFARTIPTVGDAHASIYYLYSLGVRHVGLLFVSDEWGRSFEQDLKFFAYQYDITLTTVPYSKQINPKDTADVYQNTMEQLKQSQLKYFISILDAWSWKPLVRSAYQHGLMGNPDNLWIFPYAVELTGEDFSLDRSTEMDIALALHGTGVVNLGVKPYPPLDHAMANFASDLGLQQEVLSRQAEPGLLENYTFGEQPGRSLYQYLTYDAMIALGIAACESTGLFTGQEFYQNLLKADFLGASGRVQLDNVTGTRLGANLEYPIVNLVLSDFLDNNTTSASSSKVLFSQKTVATVEVSPIVDKAAPLNSSINLLHHRPFIYHDNSTAPPCPLPPLQQNLNLIPRWVVCFCLSLGGLVMVMSILFAMWVWNNRDKFSVRSSQPPFLVQLCLGTLLMAVTIVPMGWQEGLPGLDAACMSLPWTFCIGFALAVSALWSKASRILKLIGLGRELRRITVKPKDVIRPTMLLLGVNIVLLTAWTLSPFHIRWHRIIVEGSVDAFDRFTDSYGMCRPDHGQSYLYLAVPLALVNLGALAMATIQSYQARHAPWELSEAGYLHVSLISLSETVLLGGKFHFVLSHPYSNGNVESQMLTNPCAALPLVNDRAWTVPTIFVVLENPTALYLVASIIVCIGCLALLLPVFIPKYRQRHARVPPGTSLMMNAATSNRPSHHISGTTIESAGIFHRFGSCRPEGGQRRLVRILGDRCKQRCACTGGGNSKGQGWNDEMAVSKIGESSC</sequence>
<evidence type="ECO:0000256" key="3">
    <source>
        <dbReference type="ARBA" id="ARBA00022989"/>
    </source>
</evidence>
<keyword evidence="7" id="KW-0325">Glycoprotein</keyword>
<evidence type="ECO:0000256" key="2">
    <source>
        <dbReference type="ARBA" id="ARBA00022692"/>
    </source>
</evidence>
<evidence type="ECO:0000256" key="10">
    <source>
        <dbReference type="SAM" id="Phobius"/>
    </source>
</evidence>
<dbReference type="AlphaFoldDB" id="A0A9N8HCH4"/>
<dbReference type="GO" id="GO:0004965">
    <property type="term" value="F:G protein-coupled GABA receptor activity"/>
    <property type="evidence" value="ECO:0007669"/>
    <property type="project" value="InterPro"/>
</dbReference>
<dbReference type="Pfam" id="PF01094">
    <property type="entry name" value="ANF_receptor"/>
    <property type="match status" value="1"/>
</dbReference>
<dbReference type="Pfam" id="PF00003">
    <property type="entry name" value="7tm_3"/>
    <property type="match status" value="1"/>
</dbReference>
<comment type="subcellular location">
    <subcellularLocation>
        <location evidence="1">Membrane</location>
        <topology evidence="1">Multi-pass membrane protein</topology>
    </subcellularLocation>
</comment>
<dbReference type="Proteomes" id="UP001153069">
    <property type="component" value="Unassembled WGS sequence"/>
</dbReference>
<reference evidence="12" key="1">
    <citation type="submission" date="2020-06" db="EMBL/GenBank/DDBJ databases">
        <authorList>
            <consortium name="Plant Systems Biology data submission"/>
        </authorList>
    </citation>
    <scope>NUCLEOTIDE SEQUENCE</scope>
    <source>
        <strain evidence="12">D6</strain>
    </source>
</reference>
<evidence type="ECO:0000313" key="13">
    <source>
        <dbReference type="Proteomes" id="UP001153069"/>
    </source>
</evidence>
<evidence type="ECO:0000256" key="8">
    <source>
        <dbReference type="ARBA" id="ARBA00023224"/>
    </source>
</evidence>
<evidence type="ECO:0000313" key="12">
    <source>
        <dbReference type="EMBL" id="CAB9505078.1"/>
    </source>
</evidence>
<dbReference type="PROSITE" id="PS50259">
    <property type="entry name" value="G_PROTEIN_RECEP_F3_4"/>
    <property type="match status" value="1"/>
</dbReference>
<dbReference type="InterPro" id="IPR000337">
    <property type="entry name" value="GPCR_3"/>
</dbReference>
<feature type="transmembrane region" description="Helical" evidence="10">
    <location>
        <begin position="694"/>
        <end position="717"/>
    </location>
</feature>
<gene>
    <name evidence="12" type="ORF">SEMRO_218_G090030.1</name>
</gene>
<feature type="domain" description="G-protein coupled receptors family 3 profile" evidence="11">
    <location>
        <begin position="590"/>
        <end position="820"/>
    </location>
</feature>
<protein>
    <submittedName>
        <fullName evidence="12">Gamma-aminobutyric acid (GABA) B receptor</fullName>
    </submittedName>
</protein>
<feature type="transmembrane region" description="Helical" evidence="10">
    <location>
        <begin position="521"/>
        <end position="547"/>
    </location>
</feature>
<dbReference type="PRINTS" id="PR00248">
    <property type="entry name" value="GPCRMGR"/>
</dbReference>
<dbReference type="EMBL" id="CAICTM010000217">
    <property type="protein sequence ID" value="CAB9505078.1"/>
    <property type="molecule type" value="Genomic_DNA"/>
</dbReference>
<evidence type="ECO:0000256" key="4">
    <source>
        <dbReference type="ARBA" id="ARBA00023040"/>
    </source>
</evidence>
<dbReference type="SUPFAM" id="SSF53822">
    <property type="entry name" value="Periplasmic binding protein-like I"/>
    <property type="match status" value="1"/>
</dbReference>
<keyword evidence="8" id="KW-0807">Transducer</keyword>
<comment type="caution">
    <text evidence="12">The sequence shown here is derived from an EMBL/GenBank/DDBJ whole genome shotgun (WGS) entry which is preliminary data.</text>
</comment>
<keyword evidence="6 12" id="KW-0675">Receptor</keyword>
<dbReference type="Gene3D" id="3.40.50.2300">
    <property type="match status" value="2"/>
</dbReference>
<accession>A0A9N8HCH4</accession>
<evidence type="ECO:0000256" key="1">
    <source>
        <dbReference type="ARBA" id="ARBA00004141"/>
    </source>
</evidence>
<evidence type="ECO:0000259" key="11">
    <source>
        <dbReference type="PROSITE" id="PS50259"/>
    </source>
</evidence>